<reference evidence="2 3" key="1">
    <citation type="submission" date="2016-01" db="EMBL/GenBank/DDBJ databases">
        <title>Characterization of the Clostridium difficile lineages that are prevalent in Hong Kong and China.</title>
        <authorList>
            <person name="Kwok J.S.-L."/>
            <person name="Lam W.-Y."/>
            <person name="Ip M."/>
            <person name="Chan T.-F."/>
            <person name="Hawkey P.M."/>
            <person name="Tsui S.K.-W."/>
        </authorList>
    </citation>
    <scope>NUCLEOTIDE SEQUENCE [LARGE SCALE GENOMIC DNA]</scope>
    <source>
        <strain evidence="2 3">300064</strain>
    </source>
</reference>
<comment type="caution">
    <text evidence="2">The sequence shown here is derived from an EMBL/GenBank/DDBJ whole genome shotgun (WGS) entry which is preliminary data.</text>
</comment>
<name>A0A2S7FED6_CLOBU</name>
<evidence type="ECO:0000313" key="3">
    <source>
        <dbReference type="Proteomes" id="UP000238081"/>
    </source>
</evidence>
<sequence length="768" mass="87323">MRIKRKRKGSSLIFVVIMFMFVIIVSSAMLSMVTSNYAGRVTESKRVKNLYGAESGLDIAYNVIAKTIDNANEYSYNKTEIFKDEVKNMNYTEFLNVKDENSDEKIKNKARLYALYADIDYLQLNEDSNKSKIEEDNKKIDQLINYVFRIYFKDYINANLYSNICPEGENSGKGKYALDGRKTSNDENNLQEVIYNNARISFKLESLDENSQLKWSEKDSKVISGDNLVTKYYFDYEDKIRKETYDLNFNYYEKITLPINLISNFKEQSNVGENEREIESVYTMIVPNYDEVAFKKSVFTNDIPGLTVGGTLSVNAADLDVYGDILVESNASDVSTFENKYNSGIVINGDIMSNSLSTVNFNNNVYCRKTFNVQNNVIVNMNKDLYAQNIYVNTSKQNTGTYIGINNDDNSKVVLDNDLEMNAKNTVVNMKNFYGVNDKTIDNASGKDEKAKKSSSIIINNCDDNRNSFLTIENEAYINGVANIKTENGYQTGESVAVKGNYDAYSMPVENDDKFKNDAPLKVLDTDDINKKIDHFHKYWISNLDKGLDYGGVIFNNIKDNNKVKSIGDIVYGEKVDGVLKAQVQKANYIKGDAQVNGKINSLKKNYAINMYNLNIENKKDKNYVEDINDSTFEKIQNVIVTKENHDDVDTDGFKYKNEDYIIYSSVNSNKFKGVIVVNGDLTISTDYEIEGDLIVSGNLTVKDGAKVTLKYNKDYTKNIQNKNLTIFNQIFPNMGYGYSEESSGSDGFTTESNSTIFIKNNLWKINK</sequence>
<evidence type="ECO:0000256" key="1">
    <source>
        <dbReference type="SAM" id="Phobius"/>
    </source>
</evidence>
<keyword evidence="1" id="KW-0812">Transmembrane</keyword>
<dbReference type="Proteomes" id="UP000238081">
    <property type="component" value="Unassembled WGS sequence"/>
</dbReference>
<keyword evidence="1" id="KW-1133">Transmembrane helix</keyword>
<proteinExistence type="predicted"/>
<accession>A0A2S7FED6</accession>
<protein>
    <submittedName>
        <fullName evidence="2">Uncharacterized protein</fullName>
    </submittedName>
</protein>
<dbReference type="EMBL" id="LRDH01000024">
    <property type="protein sequence ID" value="PPV17429.1"/>
    <property type="molecule type" value="Genomic_DNA"/>
</dbReference>
<evidence type="ECO:0000313" key="2">
    <source>
        <dbReference type="EMBL" id="PPV17429.1"/>
    </source>
</evidence>
<dbReference type="AlphaFoldDB" id="A0A2S7FED6"/>
<feature type="transmembrane region" description="Helical" evidence="1">
    <location>
        <begin position="12"/>
        <end position="33"/>
    </location>
</feature>
<organism evidence="2 3">
    <name type="scientific">Clostridium butyricum</name>
    <dbReference type="NCBI Taxonomy" id="1492"/>
    <lineage>
        <taxon>Bacteria</taxon>
        <taxon>Bacillati</taxon>
        <taxon>Bacillota</taxon>
        <taxon>Clostridia</taxon>
        <taxon>Eubacteriales</taxon>
        <taxon>Clostridiaceae</taxon>
        <taxon>Clostridium</taxon>
    </lineage>
</organism>
<keyword evidence="1" id="KW-0472">Membrane</keyword>
<gene>
    <name evidence="2" type="ORF">AWN73_07875</name>
</gene>
<dbReference type="RefSeq" id="WP_043664574.1">
    <property type="nucleotide sequence ID" value="NZ_JSEG01000012.1"/>
</dbReference>